<evidence type="ECO:0000313" key="5">
    <source>
        <dbReference type="Proteomes" id="UP000185628"/>
    </source>
</evidence>
<dbReference type="Pfam" id="PF03413">
    <property type="entry name" value="PepSY"/>
    <property type="match status" value="1"/>
</dbReference>
<feature type="chain" id="PRO_5039383162" description="PepSY domain-containing protein" evidence="2">
    <location>
        <begin position="25"/>
        <end position="212"/>
    </location>
</feature>
<dbReference type="Proteomes" id="UP000185628">
    <property type="component" value="Unassembled WGS sequence"/>
</dbReference>
<evidence type="ECO:0000313" key="4">
    <source>
        <dbReference type="EMBL" id="OKL53411.1"/>
    </source>
</evidence>
<dbReference type="AlphaFoldDB" id="A0A1Q5Q0L8"/>
<keyword evidence="5" id="KW-1185">Reference proteome</keyword>
<keyword evidence="2" id="KW-0732">Signal</keyword>
<dbReference type="EMBL" id="MQVR01000063">
    <property type="protein sequence ID" value="OKL53411.1"/>
    <property type="molecule type" value="Genomic_DNA"/>
</dbReference>
<feature type="domain" description="PepSY" evidence="3">
    <location>
        <begin position="152"/>
        <end position="205"/>
    </location>
</feature>
<proteinExistence type="predicted"/>
<accession>A0A1Q5Q0L8</accession>
<reference evidence="5" key="1">
    <citation type="submission" date="2016-12" db="EMBL/GenBank/DDBJ databases">
        <authorList>
            <person name="Meng X."/>
        </authorList>
    </citation>
    <scope>NUCLEOTIDE SEQUENCE [LARGE SCALE GENOMIC DNA]</scope>
    <source>
        <strain evidence="5">DSM 19116</strain>
    </source>
</reference>
<organism evidence="4 5">
    <name type="scientific">Bowdeniella nasicola</name>
    <dbReference type="NCBI Taxonomy" id="208480"/>
    <lineage>
        <taxon>Bacteria</taxon>
        <taxon>Bacillati</taxon>
        <taxon>Actinomycetota</taxon>
        <taxon>Actinomycetes</taxon>
        <taxon>Actinomycetales</taxon>
        <taxon>Actinomycetaceae</taxon>
        <taxon>Bowdeniella</taxon>
    </lineage>
</organism>
<name>A0A1Q5Q0L8_9ACTO</name>
<feature type="signal peptide" evidence="2">
    <location>
        <begin position="1"/>
        <end position="24"/>
    </location>
</feature>
<dbReference type="PROSITE" id="PS51257">
    <property type="entry name" value="PROKAR_LIPOPROTEIN"/>
    <property type="match status" value="1"/>
</dbReference>
<feature type="compositionally biased region" description="Low complexity" evidence="1">
    <location>
        <begin position="22"/>
        <end position="49"/>
    </location>
</feature>
<evidence type="ECO:0000256" key="2">
    <source>
        <dbReference type="SAM" id="SignalP"/>
    </source>
</evidence>
<dbReference type="InterPro" id="IPR025711">
    <property type="entry name" value="PepSY"/>
</dbReference>
<evidence type="ECO:0000256" key="1">
    <source>
        <dbReference type="SAM" id="MobiDB-lite"/>
    </source>
</evidence>
<gene>
    <name evidence="4" type="ORF">BSZ39_09680</name>
</gene>
<protein>
    <recommendedName>
        <fullName evidence="3">PepSY domain-containing protein</fullName>
    </recommendedName>
</protein>
<comment type="caution">
    <text evidence="4">The sequence shown here is derived from an EMBL/GenBank/DDBJ whole genome shotgun (WGS) entry which is preliminary data.</text>
</comment>
<dbReference type="Gene3D" id="3.10.450.40">
    <property type="match status" value="1"/>
</dbReference>
<evidence type="ECO:0000259" key="3">
    <source>
        <dbReference type="Pfam" id="PF03413"/>
    </source>
</evidence>
<feature type="region of interest" description="Disordered" evidence="1">
    <location>
        <begin position="22"/>
        <end position="79"/>
    </location>
</feature>
<sequence length="212" mass="22292">MRVTTVAAAALLAGSLAACSEMTAGTETTSPAPAETTPAQDTESTTGAAPDDDDAADDGATGDGTGTNDALASGDRLPPAGATAMFTVLTEHPGDLIELDWDTERERWEVVVLSGDKKLEVYTSPAGTEITEVDDSEPAEQKDRDRAAAVQVSVNDAIDKVMAEYPGVLDEAKLDENNGRLAWQIEIDNVKGSTDSVKAYVDVVTNEMWLDD</sequence>